<evidence type="ECO:0000313" key="3">
    <source>
        <dbReference type="Proteomes" id="UP000199050"/>
    </source>
</evidence>
<dbReference type="Proteomes" id="UP000199050">
    <property type="component" value="Unassembled WGS sequence"/>
</dbReference>
<name>A0A1G8VH30_9BACL</name>
<dbReference type="AlphaFoldDB" id="A0A1G8VH30"/>
<keyword evidence="3" id="KW-1185">Reference proteome</keyword>
<evidence type="ECO:0000256" key="1">
    <source>
        <dbReference type="SAM" id="Phobius"/>
    </source>
</evidence>
<protein>
    <submittedName>
        <fullName evidence="2">Uncharacterized protein</fullName>
    </submittedName>
</protein>
<keyword evidence="1" id="KW-0812">Transmembrane</keyword>
<evidence type="ECO:0000313" key="2">
    <source>
        <dbReference type="EMBL" id="SDJ64625.1"/>
    </source>
</evidence>
<organism evidence="2 3">
    <name type="scientific">Paenibacillus typhae</name>
    <dbReference type="NCBI Taxonomy" id="1174501"/>
    <lineage>
        <taxon>Bacteria</taxon>
        <taxon>Bacillati</taxon>
        <taxon>Bacillota</taxon>
        <taxon>Bacilli</taxon>
        <taxon>Bacillales</taxon>
        <taxon>Paenibacillaceae</taxon>
        <taxon>Paenibacillus</taxon>
    </lineage>
</organism>
<gene>
    <name evidence="2" type="ORF">SAMN05216192_1217</name>
</gene>
<dbReference type="EMBL" id="FNDX01000021">
    <property type="protein sequence ID" value="SDJ64625.1"/>
    <property type="molecule type" value="Genomic_DNA"/>
</dbReference>
<accession>A0A1G8VH30</accession>
<sequence>MISYVLLGIAFLYAVIQISIYASRRRRPLTRDDIDERLLAALNGGTPSRD</sequence>
<dbReference type="RefSeq" id="WP_167360711.1">
    <property type="nucleotide sequence ID" value="NZ_CBCSKY010000021.1"/>
</dbReference>
<proteinExistence type="predicted"/>
<reference evidence="3" key="1">
    <citation type="submission" date="2016-10" db="EMBL/GenBank/DDBJ databases">
        <authorList>
            <person name="Varghese N."/>
            <person name="Submissions S."/>
        </authorList>
    </citation>
    <scope>NUCLEOTIDE SEQUENCE [LARGE SCALE GENOMIC DNA]</scope>
    <source>
        <strain evidence="3">CGMCC 1.11012</strain>
    </source>
</reference>
<keyword evidence="1" id="KW-1133">Transmembrane helix</keyword>
<dbReference type="STRING" id="1174501.SAMN05216192_1217"/>
<feature type="transmembrane region" description="Helical" evidence="1">
    <location>
        <begin position="6"/>
        <end position="23"/>
    </location>
</feature>
<keyword evidence="1" id="KW-0472">Membrane</keyword>